<organism evidence="1">
    <name type="scientific">uncultured Caudovirales phage</name>
    <dbReference type="NCBI Taxonomy" id="2100421"/>
    <lineage>
        <taxon>Viruses</taxon>
        <taxon>Duplodnaviria</taxon>
        <taxon>Heunggongvirae</taxon>
        <taxon>Uroviricota</taxon>
        <taxon>Caudoviricetes</taxon>
        <taxon>Peduoviridae</taxon>
        <taxon>Maltschvirus</taxon>
        <taxon>Maltschvirus maltsch</taxon>
    </lineage>
</organism>
<dbReference type="Pfam" id="PF04724">
    <property type="entry name" value="Glyco_transf_17"/>
    <property type="match status" value="1"/>
</dbReference>
<proteinExistence type="predicted"/>
<sequence>MIIDAITFGGEVDMLEGRLETKYDDVDVFVIVEGDLMYANQPKGYLYEENQERFKKYADKVVYTKIKSLNNGDAWANDYHQRSQLTQAVRNVAQSESDVVIVCDTDEWYDTQSVSGLDNIITFNMPKYHMSLYWYHKHELTGIAGSWKLLKDKDLNDERWRRNAFQIISGGHHLTSMGTLDYLIRKVRGFAHQELVSSDVDEQLKHCWTYGHDLANEKFTEITLESANYPKWIMEHKAPAGWYRKRP</sequence>
<dbReference type="GO" id="GO:0006044">
    <property type="term" value="P:N-acetylglucosamine metabolic process"/>
    <property type="evidence" value="ECO:0007669"/>
    <property type="project" value="TreeGrafter"/>
</dbReference>
<dbReference type="PANTHER" id="PTHR12224:SF0">
    <property type="entry name" value="BETA-1,4-MANNOSYL-GLYCOPROTEIN 4-BETA-N-ACETYLGLUCOSAMINYLTRANSFERASE"/>
    <property type="match status" value="1"/>
</dbReference>
<dbReference type="InterPro" id="IPR006813">
    <property type="entry name" value="Glyco_trans_17"/>
</dbReference>
<reference evidence="1" key="1">
    <citation type="submission" date="2020-04" db="EMBL/GenBank/DDBJ databases">
        <authorList>
            <person name="Chiriac C."/>
            <person name="Salcher M."/>
            <person name="Ghai R."/>
            <person name="Kavagutti S V."/>
        </authorList>
    </citation>
    <scope>NUCLEOTIDE SEQUENCE</scope>
</reference>
<accession>A0A6J5NJ84</accession>
<gene>
    <name evidence="1" type="ORF">UFOVP688_12</name>
</gene>
<protein>
    <submittedName>
        <fullName evidence="1">Glycosyl transferase, family 17</fullName>
    </submittedName>
</protein>
<dbReference type="PANTHER" id="PTHR12224">
    <property type="entry name" value="BETA-1,4-MANNOSYL-GLYCOPROTEIN BETA-1,4-N-ACETYLGLUCOSAMINYL-TRANSFERASE"/>
    <property type="match status" value="1"/>
</dbReference>
<keyword evidence="1" id="KW-0808">Transferase</keyword>
<name>A0A6J5NJ84_9CAUD</name>
<dbReference type="GO" id="GO:0003830">
    <property type="term" value="F:beta-1,4-mannosylglycoprotein 4-beta-N-acetylglucosaminyltransferase activity"/>
    <property type="evidence" value="ECO:0007669"/>
    <property type="project" value="InterPro"/>
</dbReference>
<evidence type="ECO:0000313" key="1">
    <source>
        <dbReference type="EMBL" id="CAB4157275.1"/>
    </source>
</evidence>
<dbReference type="GO" id="GO:0016020">
    <property type="term" value="C:membrane"/>
    <property type="evidence" value="ECO:0007669"/>
    <property type="project" value="InterPro"/>
</dbReference>
<dbReference type="EMBL" id="LR796659">
    <property type="protein sequence ID" value="CAB4157275.1"/>
    <property type="molecule type" value="Genomic_DNA"/>
</dbReference>